<dbReference type="Proteomes" id="UP000199423">
    <property type="component" value="Unassembled WGS sequence"/>
</dbReference>
<accession>A0A1I7NKE8</accession>
<evidence type="ECO:0000313" key="2">
    <source>
        <dbReference type="Proteomes" id="UP000199423"/>
    </source>
</evidence>
<proteinExistence type="predicted"/>
<dbReference type="STRING" id="51670.SAMN04488557_2488"/>
<name>A0A1I7NKE8_9HYPH</name>
<dbReference type="AlphaFoldDB" id="A0A1I7NKE8"/>
<sequence>MGIRACYRLSAAGDPDDGPDGSLYPSPAASRLRDLPYRVELWDPAKATVELVLAMTVSGSIGYAAYHAATVEFPDRYIVLRHNDAVLSRWNAPTH</sequence>
<evidence type="ECO:0000313" key="1">
    <source>
        <dbReference type="EMBL" id="SFV35046.1"/>
    </source>
</evidence>
<keyword evidence="2" id="KW-1185">Reference proteome</keyword>
<dbReference type="EMBL" id="FPCH01000002">
    <property type="protein sequence ID" value="SFV35046.1"/>
    <property type="molecule type" value="Genomic_DNA"/>
</dbReference>
<organism evidence="1 2">
    <name type="scientific">Hyphomicrobium facile</name>
    <dbReference type="NCBI Taxonomy" id="51670"/>
    <lineage>
        <taxon>Bacteria</taxon>
        <taxon>Pseudomonadati</taxon>
        <taxon>Pseudomonadota</taxon>
        <taxon>Alphaproteobacteria</taxon>
        <taxon>Hyphomicrobiales</taxon>
        <taxon>Hyphomicrobiaceae</taxon>
        <taxon>Hyphomicrobium</taxon>
    </lineage>
</organism>
<reference evidence="2" key="1">
    <citation type="submission" date="2016-10" db="EMBL/GenBank/DDBJ databases">
        <authorList>
            <person name="Varghese N."/>
            <person name="Submissions S."/>
        </authorList>
    </citation>
    <scope>NUCLEOTIDE SEQUENCE [LARGE SCALE GENOMIC DNA]</scope>
    <source>
        <strain evidence="2">DSM 1565</strain>
    </source>
</reference>
<protein>
    <submittedName>
        <fullName evidence="1">Uncharacterized protein</fullName>
    </submittedName>
</protein>
<gene>
    <name evidence="1" type="ORF">SAMN04488557_2488</name>
</gene>